<feature type="transmembrane region" description="Helical" evidence="19">
    <location>
        <begin position="401"/>
        <end position="418"/>
    </location>
</feature>
<feature type="transmembrane region" description="Helical" evidence="19">
    <location>
        <begin position="326"/>
        <end position="350"/>
    </location>
</feature>
<feature type="transmembrane region" description="Helical" evidence="19">
    <location>
        <begin position="362"/>
        <end position="381"/>
    </location>
</feature>
<evidence type="ECO:0000256" key="18">
    <source>
        <dbReference type="SAM" id="MobiDB-lite"/>
    </source>
</evidence>
<dbReference type="PANTHER" id="PTHR10117">
    <property type="entry name" value="TRANSIENT RECEPTOR POTENTIAL CHANNEL"/>
    <property type="match status" value="1"/>
</dbReference>
<dbReference type="InterPro" id="IPR013555">
    <property type="entry name" value="TRP_dom"/>
</dbReference>
<proteinExistence type="predicted"/>
<keyword evidence="10 16" id="KW-0040">ANK repeat</keyword>
<dbReference type="InterPro" id="IPR005821">
    <property type="entry name" value="Ion_trans_dom"/>
</dbReference>
<dbReference type="GO" id="GO:0034703">
    <property type="term" value="C:cation channel complex"/>
    <property type="evidence" value="ECO:0007669"/>
    <property type="project" value="TreeGrafter"/>
</dbReference>
<dbReference type="CTD" id="7223"/>
<dbReference type="InterPro" id="IPR005460">
    <property type="entry name" value="TRPC4_channel"/>
</dbReference>
<feature type="transmembrane region" description="Helical" evidence="19">
    <location>
        <begin position="519"/>
        <end position="541"/>
    </location>
</feature>
<keyword evidence="7" id="KW-0677">Repeat</keyword>
<evidence type="ECO:0000256" key="19">
    <source>
        <dbReference type="SAM" id="Phobius"/>
    </source>
</evidence>
<organism evidence="21 22">
    <name type="scientific">Leptonychotes weddellii</name>
    <name type="common">Weddell seal</name>
    <name type="synonym">Otaria weddellii</name>
    <dbReference type="NCBI Taxonomy" id="9713"/>
    <lineage>
        <taxon>Eukaryota</taxon>
        <taxon>Metazoa</taxon>
        <taxon>Chordata</taxon>
        <taxon>Craniata</taxon>
        <taxon>Vertebrata</taxon>
        <taxon>Euteleostomi</taxon>
        <taxon>Mammalia</taxon>
        <taxon>Eutheria</taxon>
        <taxon>Laurasiatheria</taxon>
        <taxon>Carnivora</taxon>
        <taxon>Caniformia</taxon>
        <taxon>Pinnipedia</taxon>
        <taxon>Phocidae</taxon>
        <taxon>Monachinae</taxon>
        <taxon>Lobodontini</taxon>
        <taxon>Leptonychotes</taxon>
    </lineage>
</organism>
<sequence>MAQFYYKRNVNAPYRDRIPLRIVRAESELSPSEKAYLNAVEKGDYASVKKSLEEAEIYFKININCIDPLGRTALLIAIENENLELIELLLSFNVYVGDALLHAIRKEVVGAVELLLNHKKPSGEKQVPPILLDKQFSEFTPDITPIILAAHTNNYEIIKLLVQKGVSVPRPHEVRCNCVECVSSSDVDSLRHSRSRLNIYKALASPSLIALSSEDPFLTAFQLSWELQELSKVENEFKSEYEELSRQCKQFAKDLLDQTRSSRELEIILNYRDDSSLIEEQSGNDLARLKLAIKYRQKEFVAQPNCQQLLASRWYDEFPGWRRRHWAVKMVTCFIIGLLFPVFSVCYLIAPKSPLGLFIRKPFIKFICHTASYLTFLFLLLLASQHIDRSDLNRQGPPPTIVEWMILPWVLGFIWGEIKQMWDGGLQDYIHDWWNLMDFVMNSLYLATISLKIVAFVKYSALNPRESWDMWHPTLVAEALFAIANIFSSLRLISLFTANSHLGPLQISLGRMLLDILKFLFIYCLVLLAFANGLNQLYFYYEETKGLSCKGIRCEKQNNAFSTLFETLQSLFWSIFGLINLYVTNVKAQHEFTEFVGATMFGTYNVISLVVLLNMLIAMMNNSYQLIADHADIEWKFARTKLWMSYFEEGGTLPTPFNVIPSPKSLWYLIKWIWTHLCKKKMRRKPESFGTIGRRAADNLRRHHQYQEVMRNLVKRYVAAMIRDAKTEEGLTEENFKELKQDISSFRFEVLGLLRGSKLSTVQAAQAMKESFNSADSDEKSDNEGSSKDKRKNFSLFDLTTLIHPRSAAIASERHNVSNGSALVVQEPPREKQRKVNFVTDIKNFGLFHRRSKQNAAEQNATQIFSVSEEVTRQQAERPLERNIQLESRGLASRGDLNIPGLSEQCILVDHRERNTDTLGLQVGKRVCSFKSEKVVVEDTVPIIPKEKHAKDEDSSIDYDVNLTDTVTHEDYVTTRL</sequence>
<comment type="subcellular location">
    <subcellularLocation>
        <location evidence="1">Cell membrane</location>
        <topology evidence="1">Multi-pass membrane protein</topology>
    </subcellularLocation>
</comment>
<keyword evidence="14" id="KW-0407">Ion channel</keyword>
<gene>
    <name evidence="22" type="primary">TRPC4</name>
</gene>
<dbReference type="Gene3D" id="1.25.40.20">
    <property type="entry name" value="Ankyrin repeat-containing domain"/>
    <property type="match status" value="1"/>
</dbReference>
<reference evidence="22" key="1">
    <citation type="submission" date="2025-08" db="UniProtKB">
        <authorList>
            <consortium name="RefSeq"/>
        </authorList>
    </citation>
    <scope>IDENTIFICATION</scope>
    <source>
        <tissue evidence="22">Liver</tissue>
    </source>
</reference>
<dbReference type="GeneID" id="102730948"/>
<keyword evidence="6 19" id="KW-0812">Transmembrane</keyword>
<dbReference type="SMART" id="SM00248">
    <property type="entry name" value="ANK"/>
    <property type="match status" value="2"/>
</dbReference>
<evidence type="ECO:0000256" key="1">
    <source>
        <dbReference type="ARBA" id="ARBA00004651"/>
    </source>
</evidence>
<protein>
    <submittedName>
        <fullName evidence="22">Short transient receptor potential channel 4 isoform X2</fullName>
    </submittedName>
</protein>
<feature type="repeat" description="ANK" evidence="16">
    <location>
        <begin position="141"/>
        <end position="173"/>
    </location>
</feature>
<evidence type="ECO:0000256" key="2">
    <source>
        <dbReference type="ARBA" id="ARBA00022448"/>
    </source>
</evidence>
<dbReference type="NCBIfam" id="TIGR00870">
    <property type="entry name" value="trp"/>
    <property type="match status" value="1"/>
</dbReference>
<dbReference type="SUPFAM" id="SSF48403">
    <property type="entry name" value="Ankyrin repeat"/>
    <property type="match status" value="1"/>
</dbReference>
<feature type="transmembrane region" description="Helical" evidence="19">
    <location>
        <begin position="439"/>
        <end position="459"/>
    </location>
</feature>
<evidence type="ECO:0000256" key="9">
    <source>
        <dbReference type="ARBA" id="ARBA00022989"/>
    </source>
</evidence>
<dbReference type="Pfam" id="PF08344">
    <property type="entry name" value="TRP_2"/>
    <property type="match status" value="1"/>
</dbReference>
<evidence type="ECO:0000313" key="21">
    <source>
        <dbReference type="Proteomes" id="UP000245341"/>
    </source>
</evidence>
<dbReference type="FunFam" id="1.10.287.70:FF:000266">
    <property type="entry name" value="Transient receptor potential cation channel subfamily c member 1"/>
    <property type="match status" value="1"/>
</dbReference>
<dbReference type="GO" id="GO:0005886">
    <property type="term" value="C:plasma membrane"/>
    <property type="evidence" value="ECO:0007669"/>
    <property type="project" value="UniProtKB-SubCell"/>
</dbReference>
<dbReference type="GO" id="GO:0070679">
    <property type="term" value="F:inositol 1,4,5 trisphosphate binding"/>
    <property type="evidence" value="ECO:0007669"/>
    <property type="project" value="TreeGrafter"/>
</dbReference>
<evidence type="ECO:0000256" key="10">
    <source>
        <dbReference type="ARBA" id="ARBA00023043"/>
    </source>
</evidence>
<evidence type="ECO:0000256" key="17">
    <source>
        <dbReference type="SAM" id="Coils"/>
    </source>
</evidence>
<keyword evidence="12 19" id="KW-0472">Membrane</keyword>
<dbReference type="PROSITE" id="PS50088">
    <property type="entry name" value="ANK_REPEAT"/>
    <property type="match status" value="1"/>
</dbReference>
<dbReference type="FunFam" id="1.25.40.20:FF:000023">
    <property type="entry name" value="short transient receptor potential channel 4 isoform X1"/>
    <property type="match status" value="1"/>
</dbReference>
<evidence type="ECO:0000256" key="14">
    <source>
        <dbReference type="ARBA" id="ARBA00023303"/>
    </source>
</evidence>
<dbReference type="OrthoDB" id="2373987at2759"/>
<evidence type="ECO:0000256" key="6">
    <source>
        <dbReference type="ARBA" id="ARBA00022692"/>
    </source>
</evidence>
<dbReference type="AlphaFoldDB" id="A0A2U3XRI5"/>
<accession>A0A2U3XRI5</accession>
<feature type="region of interest" description="Disordered" evidence="18">
    <location>
        <begin position="770"/>
        <end position="790"/>
    </location>
</feature>
<keyword evidence="5" id="KW-0107">Calcium channel</keyword>
<feature type="coiled-coil region" evidence="17">
    <location>
        <begin position="227"/>
        <end position="254"/>
    </location>
</feature>
<evidence type="ECO:0000256" key="11">
    <source>
        <dbReference type="ARBA" id="ARBA00023065"/>
    </source>
</evidence>
<keyword evidence="3" id="KW-1003">Cell membrane</keyword>
<dbReference type="Pfam" id="PF00520">
    <property type="entry name" value="Ion_trans"/>
    <property type="match status" value="1"/>
</dbReference>
<feature type="transmembrane region" description="Helical" evidence="19">
    <location>
        <begin position="479"/>
        <end position="498"/>
    </location>
</feature>
<dbReference type="InterPro" id="IPR002110">
    <property type="entry name" value="Ankyrin_rpt"/>
</dbReference>
<dbReference type="RefSeq" id="XP_006734076.1">
    <property type="nucleotide sequence ID" value="XM_006734013.2"/>
</dbReference>
<dbReference type="InterPro" id="IPR036770">
    <property type="entry name" value="Ankyrin_rpt-contain_sf"/>
</dbReference>
<keyword evidence="4" id="KW-0109">Calcium transport</keyword>
<evidence type="ECO:0000256" key="15">
    <source>
        <dbReference type="ARBA" id="ARBA00036634"/>
    </source>
</evidence>
<dbReference type="PANTHER" id="PTHR10117:SF25">
    <property type="entry name" value="SHORT TRANSIENT RECEPTOR POTENTIAL CHANNEL 4"/>
    <property type="match status" value="1"/>
</dbReference>
<evidence type="ECO:0000256" key="5">
    <source>
        <dbReference type="ARBA" id="ARBA00022673"/>
    </source>
</evidence>
<keyword evidence="17" id="KW-0175">Coiled coil</keyword>
<comment type="catalytic activity">
    <reaction evidence="15">
        <text>Ca(2+)(in) = Ca(2+)(out)</text>
        <dbReference type="Rhea" id="RHEA:29671"/>
        <dbReference type="ChEBI" id="CHEBI:29108"/>
    </reaction>
</comment>
<evidence type="ECO:0000256" key="8">
    <source>
        <dbReference type="ARBA" id="ARBA00022837"/>
    </source>
</evidence>
<dbReference type="PRINTS" id="PR01097">
    <property type="entry name" value="TRNSRECEPTRP"/>
</dbReference>
<evidence type="ECO:0000256" key="4">
    <source>
        <dbReference type="ARBA" id="ARBA00022568"/>
    </source>
</evidence>
<keyword evidence="8" id="KW-0106">Calcium</keyword>
<feature type="domain" description="Transient receptor ion channel" evidence="20">
    <location>
        <begin position="176"/>
        <end position="238"/>
    </location>
</feature>
<dbReference type="Proteomes" id="UP000245341">
    <property type="component" value="Unplaced"/>
</dbReference>
<dbReference type="GO" id="GO:0051480">
    <property type="term" value="P:regulation of cytosolic calcium ion concentration"/>
    <property type="evidence" value="ECO:0007669"/>
    <property type="project" value="TreeGrafter"/>
</dbReference>
<keyword evidence="9 19" id="KW-1133">Transmembrane helix</keyword>
<dbReference type="InterPro" id="IPR002153">
    <property type="entry name" value="TRPC_channel"/>
</dbReference>
<evidence type="ECO:0000256" key="13">
    <source>
        <dbReference type="ARBA" id="ARBA00023157"/>
    </source>
</evidence>
<dbReference type="GO" id="GO:0015279">
    <property type="term" value="F:store-operated calcium channel activity"/>
    <property type="evidence" value="ECO:0007669"/>
    <property type="project" value="TreeGrafter"/>
</dbReference>
<feature type="compositionally biased region" description="Basic and acidic residues" evidence="18">
    <location>
        <begin position="777"/>
        <end position="788"/>
    </location>
</feature>
<dbReference type="Pfam" id="PF12796">
    <property type="entry name" value="Ank_2"/>
    <property type="match status" value="1"/>
</dbReference>
<evidence type="ECO:0000256" key="7">
    <source>
        <dbReference type="ARBA" id="ARBA00022737"/>
    </source>
</evidence>
<evidence type="ECO:0000313" key="22">
    <source>
        <dbReference type="RefSeq" id="XP_006734076.1"/>
    </source>
</evidence>
<feature type="transmembrane region" description="Helical" evidence="19">
    <location>
        <begin position="595"/>
        <end position="617"/>
    </location>
</feature>
<dbReference type="PRINTS" id="PR01645">
    <property type="entry name" value="TRPCHANNEL4"/>
</dbReference>
<name>A0A2U3XRI5_LEPWE</name>
<keyword evidence="13" id="KW-1015">Disulfide bond</keyword>
<feature type="transmembrane region" description="Helical" evidence="19">
    <location>
        <begin position="561"/>
        <end position="583"/>
    </location>
</feature>
<keyword evidence="22" id="KW-0675">Receptor</keyword>
<dbReference type="SMART" id="SM01420">
    <property type="entry name" value="TRP_2"/>
    <property type="match status" value="1"/>
</dbReference>
<evidence type="ECO:0000256" key="16">
    <source>
        <dbReference type="PROSITE-ProRule" id="PRU00023"/>
    </source>
</evidence>
<dbReference type="Pfam" id="PF00023">
    <property type="entry name" value="Ank"/>
    <property type="match status" value="1"/>
</dbReference>
<keyword evidence="11" id="KW-0406">Ion transport</keyword>
<evidence type="ECO:0000256" key="3">
    <source>
        <dbReference type="ARBA" id="ARBA00022475"/>
    </source>
</evidence>
<keyword evidence="21" id="KW-1185">Reference proteome</keyword>
<evidence type="ECO:0000259" key="20">
    <source>
        <dbReference type="SMART" id="SM01420"/>
    </source>
</evidence>
<keyword evidence="2" id="KW-0813">Transport</keyword>
<evidence type="ECO:0000256" key="12">
    <source>
        <dbReference type="ARBA" id="ARBA00023136"/>
    </source>
</evidence>